<feature type="transmembrane region" description="Helical" evidence="8">
    <location>
        <begin position="411"/>
        <end position="437"/>
    </location>
</feature>
<reference evidence="10" key="1">
    <citation type="submission" date="2020-07" db="EMBL/GenBank/DDBJ databases">
        <title>Severe corrosion of carbon steel in oil field produced water can be linked to methanogenic archaea containing a special type of NiFe hydrogenase.</title>
        <authorList>
            <person name="Lahme S."/>
            <person name="Mand J."/>
            <person name="Longwell J."/>
            <person name="Smith R."/>
            <person name="Enning D."/>
        </authorList>
    </citation>
    <scope>NUCLEOTIDE SEQUENCE</scope>
    <source>
        <strain evidence="10">MIC098Bin6</strain>
    </source>
</reference>
<dbReference type="InterPro" id="IPR001750">
    <property type="entry name" value="ND/Mrp_TM"/>
</dbReference>
<dbReference type="NCBIfam" id="NF009309">
    <property type="entry name" value="PRK12666.1"/>
    <property type="match status" value="1"/>
</dbReference>
<dbReference type="EMBL" id="JACCQK010000669">
    <property type="protein sequence ID" value="MBG0780309.1"/>
    <property type="molecule type" value="Genomic_DNA"/>
</dbReference>
<dbReference type="InterPro" id="IPR003918">
    <property type="entry name" value="NADH_UbQ_OxRdtase"/>
</dbReference>
<dbReference type="GO" id="GO:0042773">
    <property type="term" value="P:ATP synthesis coupled electron transport"/>
    <property type="evidence" value="ECO:0007669"/>
    <property type="project" value="InterPro"/>
</dbReference>
<evidence type="ECO:0000256" key="6">
    <source>
        <dbReference type="ARBA" id="ARBA00023136"/>
    </source>
</evidence>
<feature type="transmembrane region" description="Helical" evidence="8">
    <location>
        <begin position="203"/>
        <end position="229"/>
    </location>
</feature>
<evidence type="ECO:0000256" key="7">
    <source>
        <dbReference type="RuleBase" id="RU000320"/>
    </source>
</evidence>
<keyword evidence="3" id="KW-1003">Cell membrane</keyword>
<gene>
    <name evidence="10" type="ORF">H0S81_10345</name>
</gene>
<evidence type="ECO:0000256" key="5">
    <source>
        <dbReference type="ARBA" id="ARBA00022989"/>
    </source>
</evidence>
<name>A0A931CZ17_9BACT</name>
<keyword evidence="5 8" id="KW-1133">Transmembrane helix</keyword>
<evidence type="ECO:0000256" key="8">
    <source>
        <dbReference type="SAM" id="Phobius"/>
    </source>
</evidence>
<dbReference type="GO" id="GO:0005886">
    <property type="term" value="C:plasma membrane"/>
    <property type="evidence" value="ECO:0007669"/>
    <property type="project" value="UniProtKB-SubCell"/>
</dbReference>
<feature type="transmembrane region" description="Helical" evidence="8">
    <location>
        <begin position="373"/>
        <end position="391"/>
    </location>
</feature>
<comment type="subcellular location">
    <subcellularLocation>
        <location evidence="1">Cell membrane</location>
        <topology evidence="1">Multi-pass membrane protein</topology>
    </subcellularLocation>
    <subcellularLocation>
        <location evidence="7">Membrane</location>
        <topology evidence="7">Multi-pass membrane protein</topology>
    </subcellularLocation>
</comment>
<dbReference type="InterPro" id="IPR050586">
    <property type="entry name" value="CPA3_Na-H_Antiporter_D"/>
</dbReference>
<dbReference type="PRINTS" id="PR01437">
    <property type="entry name" value="NUOXDRDTASE4"/>
</dbReference>
<feature type="transmembrane region" description="Helical" evidence="8">
    <location>
        <begin position="161"/>
        <end position="183"/>
    </location>
</feature>
<feature type="transmembrane region" description="Helical" evidence="8">
    <location>
        <begin position="78"/>
        <end position="98"/>
    </location>
</feature>
<protein>
    <submittedName>
        <fullName evidence="10">Monovalent cation/H+ antiporter subunit D</fullName>
    </submittedName>
</protein>
<dbReference type="PANTHER" id="PTHR42703">
    <property type="entry name" value="NADH DEHYDROGENASE"/>
    <property type="match status" value="1"/>
</dbReference>
<keyword evidence="4 7" id="KW-0812">Transmembrane</keyword>
<evidence type="ECO:0000256" key="3">
    <source>
        <dbReference type="ARBA" id="ARBA00022475"/>
    </source>
</evidence>
<evidence type="ECO:0000259" key="9">
    <source>
        <dbReference type="Pfam" id="PF00361"/>
    </source>
</evidence>
<evidence type="ECO:0000313" key="10">
    <source>
        <dbReference type="EMBL" id="MBG0780309.1"/>
    </source>
</evidence>
<dbReference type="GO" id="GO:0008137">
    <property type="term" value="F:NADH dehydrogenase (ubiquinone) activity"/>
    <property type="evidence" value="ECO:0007669"/>
    <property type="project" value="InterPro"/>
</dbReference>
<organism evidence="10 11">
    <name type="scientific">Desulfotignum balticum</name>
    <dbReference type="NCBI Taxonomy" id="115781"/>
    <lineage>
        <taxon>Bacteria</taxon>
        <taxon>Pseudomonadati</taxon>
        <taxon>Thermodesulfobacteriota</taxon>
        <taxon>Desulfobacteria</taxon>
        <taxon>Desulfobacterales</taxon>
        <taxon>Desulfobacteraceae</taxon>
        <taxon>Desulfotignum</taxon>
    </lineage>
</organism>
<dbReference type="Proteomes" id="UP000706172">
    <property type="component" value="Unassembled WGS sequence"/>
</dbReference>
<dbReference type="PANTHER" id="PTHR42703:SF1">
    <property type="entry name" value="NA(+)_H(+) ANTIPORTER SUBUNIT D1"/>
    <property type="match status" value="1"/>
</dbReference>
<comment type="similarity">
    <text evidence="2">Belongs to the CPA3 antiporters (TC 2.A.63) subunit D family.</text>
</comment>
<feature type="transmembrane region" description="Helical" evidence="8">
    <location>
        <begin position="328"/>
        <end position="352"/>
    </location>
</feature>
<feature type="non-terminal residue" evidence="10">
    <location>
        <position position="442"/>
    </location>
</feature>
<accession>A0A931CZ17</accession>
<feature type="domain" description="NADH:quinone oxidoreductase/Mrp antiporter transmembrane" evidence="9">
    <location>
        <begin position="126"/>
        <end position="421"/>
    </location>
</feature>
<dbReference type="AlphaFoldDB" id="A0A931CZ17"/>
<feature type="transmembrane region" description="Helical" evidence="8">
    <location>
        <begin position="241"/>
        <end position="263"/>
    </location>
</feature>
<feature type="transmembrane region" description="Helical" evidence="8">
    <location>
        <begin position="303"/>
        <end position="322"/>
    </location>
</feature>
<comment type="caution">
    <text evidence="10">The sequence shown here is derived from an EMBL/GenBank/DDBJ whole genome shotgun (WGS) entry which is preliminary data.</text>
</comment>
<proteinExistence type="inferred from homology"/>
<evidence type="ECO:0000256" key="2">
    <source>
        <dbReference type="ARBA" id="ARBA00005346"/>
    </source>
</evidence>
<feature type="transmembrane region" description="Helical" evidence="8">
    <location>
        <begin position="128"/>
        <end position="149"/>
    </location>
</feature>
<keyword evidence="6 8" id="KW-0472">Membrane</keyword>
<sequence>MNHLIVAPLLIPLLTGAVIVLAVNRSHFFHRAVSLAGCLVLVLITGTLMFQSVSGPIQVYALGDWAPPFGIVMVLDRLSALMVFMTALLGLFCLMYAVQDTDTQGKNFHALYQFQLMGINGAFLTGDLFNLFVFFEIMLLASYGLVLHGGGGSRTRAGMHYAMLNLIGSSIFLIGVGILYSLVGTLNMADLAVRIAAVPPENAALIRSAGLILFGVFALKAALIPLYFWLPDTYGFTGAPVAALFAIMTKVGVYVILRVYTLMFGPHAGAAAHLLAPWLLPAALITLAAGAAGVAASRNLRHITAYFVIVSVGTLLAVISTFQTQALAAAIVYLPHTTFVTAALFLITDMIARQRPNAGARLIPDHPVAHQTLLGLLFTGAAIAIAGLPPLSGFFAKVMMLLSVHTLFGGAWIWVFILTGGALGLIALGRAGTIVFWQTLPA</sequence>
<feature type="transmembrane region" description="Helical" evidence="8">
    <location>
        <begin position="275"/>
        <end position="296"/>
    </location>
</feature>
<feature type="transmembrane region" description="Helical" evidence="8">
    <location>
        <begin position="32"/>
        <end position="50"/>
    </location>
</feature>
<evidence type="ECO:0000313" key="11">
    <source>
        <dbReference type="Proteomes" id="UP000706172"/>
    </source>
</evidence>
<evidence type="ECO:0000256" key="4">
    <source>
        <dbReference type="ARBA" id="ARBA00022692"/>
    </source>
</evidence>
<dbReference type="Pfam" id="PF00361">
    <property type="entry name" value="Proton_antipo_M"/>
    <property type="match status" value="1"/>
</dbReference>
<evidence type="ECO:0000256" key="1">
    <source>
        <dbReference type="ARBA" id="ARBA00004651"/>
    </source>
</evidence>